<sequence>MAVRETHRDIDRAASAWAARQDRGPLSPDDAAALEAWLRGDPRRRGALLRARAVSLISESAQALGPDFDPETFAEPRRARLSRRSVLTWSGAAVAAGSLGALTWATSAAGAVISTERGEIRLVPLKDGSTVLLNTESRIRVRYDDGQRHVTLVKGEAYFSVARDERRPFVVEVGGRRLRTAQAGFRVRKLDDDPVDLLVSQGLVDVSAAPLFGAGKALAVSANTRLALADPGHRSAEQPRPMAPEAVTRELAWRDGKLAFEGETLAQAASTFARYSDTRIEIRDPLLAREPVTGLFAASDPVGFSRAVAQVFDARLQREGETVVLSRGAQPPAAAQ</sequence>
<dbReference type="RefSeq" id="WP_304277302.1">
    <property type="nucleotide sequence ID" value="NZ_QFQZ01000026.1"/>
</dbReference>
<dbReference type="EMBL" id="QFQZ01000026">
    <property type="protein sequence ID" value="PZR34486.1"/>
    <property type="molecule type" value="Genomic_DNA"/>
</dbReference>
<dbReference type="InterPro" id="IPR006311">
    <property type="entry name" value="TAT_signal"/>
</dbReference>
<dbReference type="PANTHER" id="PTHR30273">
    <property type="entry name" value="PERIPLASMIC SIGNAL SENSOR AND SIGMA FACTOR ACTIVATOR FECR-RELATED"/>
    <property type="match status" value="1"/>
</dbReference>
<dbReference type="InterPro" id="IPR012373">
    <property type="entry name" value="Ferrdict_sens_TM"/>
</dbReference>
<name>A0A2W5VCW5_9CAUL</name>
<dbReference type="PANTHER" id="PTHR30273:SF2">
    <property type="entry name" value="PROTEIN FECR"/>
    <property type="match status" value="1"/>
</dbReference>
<keyword evidence="1" id="KW-0812">Transmembrane</keyword>
<dbReference type="AlphaFoldDB" id="A0A2W5VCW5"/>
<feature type="domain" description="FecR protein" evidence="2">
    <location>
        <begin position="112"/>
        <end position="204"/>
    </location>
</feature>
<dbReference type="Gene3D" id="3.55.50.30">
    <property type="match status" value="1"/>
</dbReference>
<dbReference type="PIRSF" id="PIRSF018266">
    <property type="entry name" value="FecR"/>
    <property type="match status" value="1"/>
</dbReference>
<proteinExistence type="predicted"/>
<evidence type="ECO:0000313" key="3">
    <source>
        <dbReference type="EMBL" id="PZR34486.1"/>
    </source>
</evidence>
<evidence type="ECO:0000256" key="1">
    <source>
        <dbReference type="SAM" id="Phobius"/>
    </source>
</evidence>
<accession>A0A2W5VCW5</accession>
<evidence type="ECO:0000259" key="2">
    <source>
        <dbReference type="Pfam" id="PF04773"/>
    </source>
</evidence>
<comment type="caution">
    <text evidence="3">The sequence shown here is derived from an EMBL/GenBank/DDBJ whole genome shotgun (WGS) entry which is preliminary data.</text>
</comment>
<dbReference type="Proteomes" id="UP000249393">
    <property type="component" value="Unassembled WGS sequence"/>
</dbReference>
<reference evidence="3 4" key="1">
    <citation type="submission" date="2017-08" db="EMBL/GenBank/DDBJ databases">
        <title>Infants hospitalized years apart are colonized by the same room-sourced microbial strains.</title>
        <authorList>
            <person name="Brooks B."/>
            <person name="Olm M.R."/>
            <person name="Firek B.A."/>
            <person name="Baker R."/>
            <person name="Thomas B.C."/>
            <person name="Morowitz M.J."/>
            <person name="Banfield J.F."/>
        </authorList>
    </citation>
    <scope>NUCLEOTIDE SEQUENCE [LARGE SCALE GENOMIC DNA]</scope>
    <source>
        <strain evidence="3">S2_003_000_R2_4</strain>
    </source>
</reference>
<evidence type="ECO:0000313" key="4">
    <source>
        <dbReference type="Proteomes" id="UP000249393"/>
    </source>
</evidence>
<feature type="transmembrane region" description="Helical" evidence="1">
    <location>
        <begin position="86"/>
        <end position="105"/>
    </location>
</feature>
<keyword evidence="1" id="KW-0472">Membrane</keyword>
<organism evidence="3 4">
    <name type="scientific">Caulobacter segnis</name>
    <dbReference type="NCBI Taxonomy" id="88688"/>
    <lineage>
        <taxon>Bacteria</taxon>
        <taxon>Pseudomonadati</taxon>
        <taxon>Pseudomonadota</taxon>
        <taxon>Alphaproteobacteria</taxon>
        <taxon>Caulobacterales</taxon>
        <taxon>Caulobacteraceae</taxon>
        <taxon>Caulobacter</taxon>
    </lineage>
</organism>
<gene>
    <name evidence="3" type="ORF">DI526_10250</name>
</gene>
<dbReference type="InterPro" id="IPR006860">
    <property type="entry name" value="FecR"/>
</dbReference>
<dbReference type="PROSITE" id="PS51318">
    <property type="entry name" value="TAT"/>
    <property type="match status" value="1"/>
</dbReference>
<protein>
    <submittedName>
        <fullName evidence="3">Anti-sigma factor</fullName>
    </submittedName>
</protein>
<dbReference type="Pfam" id="PF04773">
    <property type="entry name" value="FecR"/>
    <property type="match status" value="1"/>
</dbReference>
<dbReference type="Gene3D" id="2.60.120.1440">
    <property type="match status" value="1"/>
</dbReference>
<keyword evidence="1" id="KW-1133">Transmembrane helix</keyword>
<dbReference type="GO" id="GO:0016989">
    <property type="term" value="F:sigma factor antagonist activity"/>
    <property type="evidence" value="ECO:0007669"/>
    <property type="project" value="TreeGrafter"/>
</dbReference>